<evidence type="ECO:0000256" key="5">
    <source>
        <dbReference type="ARBA" id="ARBA00038063"/>
    </source>
</evidence>
<comment type="similarity">
    <text evidence="5">Belongs to the PTH family.</text>
</comment>
<evidence type="ECO:0000313" key="6">
    <source>
        <dbReference type="EMBL" id="PSS17057.1"/>
    </source>
</evidence>
<keyword evidence="7" id="KW-1185">Reference proteome</keyword>
<dbReference type="AlphaFoldDB" id="A0A2T3B0Y0"/>
<dbReference type="GO" id="GO:0000049">
    <property type="term" value="F:tRNA binding"/>
    <property type="evidence" value="ECO:0007669"/>
    <property type="project" value="UniProtKB-KW"/>
</dbReference>
<evidence type="ECO:0000256" key="3">
    <source>
        <dbReference type="ARBA" id="ARBA00022801"/>
    </source>
</evidence>
<evidence type="ECO:0000256" key="4">
    <source>
        <dbReference type="ARBA" id="ARBA00022884"/>
    </source>
</evidence>
<evidence type="ECO:0000313" key="7">
    <source>
        <dbReference type="Proteomes" id="UP000241818"/>
    </source>
</evidence>
<organism evidence="6 7">
    <name type="scientific">Amorphotheca resinae ATCC 22711</name>
    <dbReference type="NCBI Taxonomy" id="857342"/>
    <lineage>
        <taxon>Eukaryota</taxon>
        <taxon>Fungi</taxon>
        <taxon>Dikarya</taxon>
        <taxon>Ascomycota</taxon>
        <taxon>Pezizomycotina</taxon>
        <taxon>Leotiomycetes</taxon>
        <taxon>Helotiales</taxon>
        <taxon>Amorphothecaceae</taxon>
        <taxon>Amorphotheca</taxon>
    </lineage>
</organism>
<dbReference type="InterPro" id="IPR036416">
    <property type="entry name" value="Pept_tRNA_hydro_sf"/>
</dbReference>
<dbReference type="GeneID" id="36574857"/>
<protein>
    <recommendedName>
        <fullName evidence="1">peptidyl-tRNA hydrolase</fullName>
        <ecNumber evidence="1">3.1.1.29</ecNumber>
    </recommendedName>
</protein>
<gene>
    <name evidence="6" type="ORF">M430DRAFT_35622</name>
</gene>
<dbReference type="FunCoup" id="A0A2T3B0Y0">
    <property type="interactions" value="106"/>
</dbReference>
<dbReference type="EMBL" id="KZ679012">
    <property type="protein sequence ID" value="PSS17057.1"/>
    <property type="molecule type" value="Genomic_DNA"/>
</dbReference>
<keyword evidence="4" id="KW-0694">RNA-binding</keyword>
<dbReference type="InterPro" id="IPR001328">
    <property type="entry name" value="Pept_tRNA_hydro"/>
</dbReference>
<name>A0A2T3B0Y0_AMORE</name>
<dbReference type="Gene3D" id="3.40.50.1470">
    <property type="entry name" value="Peptidyl-tRNA hydrolase"/>
    <property type="match status" value="1"/>
</dbReference>
<dbReference type="NCBIfam" id="TIGR00447">
    <property type="entry name" value="pth"/>
    <property type="match status" value="1"/>
</dbReference>
<dbReference type="PANTHER" id="PTHR17224:SF1">
    <property type="entry name" value="PEPTIDYL-TRNA HYDROLASE"/>
    <property type="match status" value="1"/>
</dbReference>
<dbReference type="STRING" id="857342.A0A2T3B0Y0"/>
<keyword evidence="2" id="KW-0820">tRNA-binding</keyword>
<accession>A0A2T3B0Y0</accession>
<dbReference type="PANTHER" id="PTHR17224">
    <property type="entry name" value="PEPTIDYL-TRNA HYDROLASE"/>
    <property type="match status" value="1"/>
</dbReference>
<dbReference type="RefSeq" id="XP_024720565.1">
    <property type="nucleotide sequence ID" value="XM_024866776.1"/>
</dbReference>
<dbReference type="PROSITE" id="PS01196">
    <property type="entry name" value="PEPT_TRNA_HYDROL_2"/>
    <property type="match status" value="1"/>
</dbReference>
<reference evidence="6 7" key="1">
    <citation type="journal article" date="2018" name="New Phytol.">
        <title>Comparative genomics and transcriptomics depict ericoid mycorrhizal fungi as versatile saprotrophs and plant mutualists.</title>
        <authorList>
            <person name="Martino E."/>
            <person name="Morin E."/>
            <person name="Grelet G.A."/>
            <person name="Kuo A."/>
            <person name="Kohler A."/>
            <person name="Daghino S."/>
            <person name="Barry K.W."/>
            <person name="Cichocki N."/>
            <person name="Clum A."/>
            <person name="Dockter R.B."/>
            <person name="Hainaut M."/>
            <person name="Kuo R.C."/>
            <person name="LaButti K."/>
            <person name="Lindahl B.D."/>
            <person name="Lindquist E.A."/>
            <person name="Lipzen A."/>
            <person name="Khouja H.R."/>
            <person name="Magnuson J."/>
            <person name="Murat C."/>
            <person name="Ohm R.A."/>
            <person name="Singer S.W."/>
            <person name="Spatafora J.W."/>
            <person name="Wang M."/>
            <person name="Veneault-Fourrey C."/>
            <person name="Henrissat B."/>
            <person name="Grigoriev I.V."/>
            <person name="Martin F.M."/>
            <person name="Perotto S."/>
        </authorList>
    </citation>
    <scope>NUCLEOTIDE SEQUENCE [LARGE SCALE GENOMIC DNA]</scope>
    <source>
        <strain evidence="6 7">ATCC 22711</strain>
    </source>
</reference>
<dbReference type="Proteomes" id="UP000241818">
    <property type="component" value="Unassembled WGS sequence"/>
</dbReference>
<keyword evidence="3" id="KW-0378">Hydrolase</keyword>
<proteinExistence type="inferred from homology"/>
<dbReference type="InterPro" id="IPR018171">
    <property type="entry name" value="Pept_tRNA_hydro_CS"/>
</dbReference>
<evidence type="ECO:0000256" key="2">
    <source>
        <dbReference type="ARBA" id="ARBA00022555"/>
    </source>
</evidence>
<dbReference type="Pfam" id="PF01195">
    <property type="entry name" value="Pept_tRNA_hydro"/>
    <property type="match status" value="1"/>
</dbReference>
<dbReference type="EC" id="3.1.1.29" evidence="1"/>
<dbReference type="GO" id="GO:0004045">
    <property type="term" value="F:peptidyl-tRNA hydrolase activity"/>
    <property type="evidence" value="ECO:0007669"/>
    <property type="project" value="UniProtKB-EC"/>
</dbReference>
<dbReference type="OrthoDB" id="1711136at2759"/>
<dbReference type="SUPFAM" id="SSF53178">
    <property type="entry name" value="Peptidyl-tRNA hydrolase-like"/>
    <property type="match status" value="1"/>
</dbReference>
<dbReference type="InParanoid" id="A0A2T3B0Y0"/>
<sequence>MATPVRLLVCSIGNPGVYINTLHSAGHTVVSSLATTLAYPPFQKMRAYGNGLVSAGIDHTLWQSSSAMNVSGVGVAAAWRQFLKDARGEEAKLVVVHDEMELKLGEVKVKRGDLSPKGHNGLKSIKEVLKGVEYTRIGVGIGRPESRDPNVVAAYVLRKMSAVEKAKIEACTERVAMELKKLAGS</sequence>
<evidence type="ECO:0000256" key="1">
    <source>
        <dbReference type="ARBA" id="ARBA00013260"/>
    </source>
</evidence>